<accession>A0A930Y680</accession>
<keyword evidence="3" id="KW-1185">Reference proteome</keyword>
<comment type="caution">
    <text evidence="2">The sequence shown here is derived from an EMBL/GenBank/DDBJ whole genome shotgun (WGS) entry which is preliminary data.</text>
</comment>
<dbReference type="AlphaFoldDB" id="A0A930Y680"/>
<reference evidence="2" key="1">
    <citation type="submission" date="2020-11" db="EMBL/GenBank/DDBJ databases">
        <title>Nocardioides sp. CBS4Y-1, whole genome shotgun sequence.</title>
        <authorList>
            <person name="Tuo L."/>
        </authorList>
    </citation>
    <scope>NUCLEOTIDE SEQUENCE</scope>
    <source>
        <strain evidence="2">CBS4Y-1</strain>
    </source>
</reference>
<organism evidence="2 3">
    <name type="scientific">Nocardioides acrostichi</name>
    <dbReference type="NCBI Taxonomy" id="2784339"/>
    <lineage>
        <taxon>Bacteria</taxon>
        <taxon>Bacillati</taxon>
        <taxon>Actinomycetota</taxon>
        <taxon>Actinomycetes</taxon>
        <taxon>Propionibacteriales</taxon>
        <taxon>Nocardioidaceae</taxon>
        <taxon>Nocardioides</taxon>
    </lineage>
</organism>
<evidence type="ECO:0000313" key="3">
    <source>
        <dbReference type="Proteomes" id="UP000656804"/>
    </source>
</evidence>
<proteinExistence type="predicted"/>
<feature type="transmembrane region" description="Helical" evidence="1">
    <location>
        <begin position="94"/>
        <end position="116"/>
    </location>
</feature>
<keyword evidence="1" id="KW-0472">Membrane</keyword>
<dbReference type="InterPro" id="IPR021215">
    <property type="entry name" value="DUF2752"/>
</dbReference>
<dbReference type="Pfam" id="PF10825">
    <property type="entry name" value="DUF2752"/>
    <property type="match status" value="1"/>
</dbReference>
<keyword evidence="1" id="KW-1133">Transmembrane helix</keyword>
<gene>
    <name evidence="2" type="ORF">ISG29_03075</name>
</gene>
<feature type="transmembrane region" description="Helical" evidence="1">
    <location>
        <begin position="62"/>
        <end position="82"/>
    </location>
</feature>
<dbReference type="RefSeq" id="WP_194501856.1">
    <property type="nucleotide sequence ID" value="NZ_JADIVZ010000001.1"/>
</dbReference>
<keyword evidence="1" id="KW-0812">Transmembrane</keyword>
<name>A0A930Y680_9ACTN</name>
<protein>
    <submittedName>
        <fullName evidence="2">DUF2752 domain-containing protein</fullName>
    </submittedName>
</protein>
<dbReference type="Proteomes" id="UP000656804">
    <property type="component" value="Unassembled WGS sequence"/>
</dbReference>
<evidence type="ECO:0000256" key="1">
    <source>
        <dbReference type="SAM" id="Phobius"/>
    </source>
</evidence>
<sequence>MLGPTTTIGGLAALTLALRLRDPHVGGSWGWCPFNLLGLSCPGCGGLRAVNDLTRGDIGGAASSNLALVVVVVPLSVMLLVWAGRRWQGIDRSVVRDVPVAVYVAAAVGLVAFTVLRNGLVPWLAP</sequence>
<dbReference type="EMBL" id="JADIVZ010000001">
    <property type="protein sequence ID" value="MBF4160656.1"/>
    <property type="molecule type" value="Genomic_DNA"/>
</dbReference>
<evidence type="ECO:0000313" key="2">
    <source>
        <dbReference type="EMBL" id="MBF4160656.1"/>
    </source>
</evidence>